<protein>
    <submittedName>
        <fullName evidence="2">Uncharacterized protein</fullName>
    </submittedName>
</protein>
<proteinExistence type="predicted"/>
<accession>A0A2T1HP12</accession>
<keyword evidence="1" id="KW-0732">Signal</keyword>
<organism evidence="2 3">
    <name type="scientific">Alsobacter soli</name>
    <dbReference type="NCBI Taxonomy" id="2109933"/>
    <lineage>
        <taxon>Bacteria</taxon>
        <taxon>Pseudomonadati</taxon>
        <taxon>Pseudomonadota</taxon>
        <taxon>Alphaproteobacteria</taxon>
        <taxon>Hyphomicrobiales</taxon>
        <taxon>Alsobacteraceae</taxon>
        <taxon>Alsobacter</taxon>
    </lineage>
</organism>
<keyword evidence="3" id="KW-1185">Reference proteome</keyword>
<dbReference type="EMBL" id="PVZS01000026">
    <property type="protein sequence ID" value="PSC03405.1"/>
    <property type="molecule type" value="Genomic_DNA"/>
</dbReference>
<feature type="chain" id="PRO_5015586166" evidence="1">
    <location>
        <begin position="21"/>
        <end position="79"/>
    </location>
</feature>
<sequence length="79" mass="8830">MKAIILASAVLAASAGVSFAQDFSIGPGGVRIERHGDRDWREHRRWGYETGSVSGCRTITVQRRNEDGDLITKRIRRCD</sequence>
<comment type="caution">
    <text evidence="2">The sequence shown here is derived from an EMBL/GenBank/DDBJ whole genome shotgun (WGS) entry which is preliminary data.</text>
</comment>
<evidence type="ECO:0000256" key="1">
    <source>
        <dbReference type="SAM" id="SignalP"/>
    </source>
</evidence>
<gene>
    <name evidence="2" type="ORF">SLNSH_19255</name>
</gene>
<feature type="signal peptide" evidence="1">
    <location>
        <begin position="1"/>
        <end position="20"/>
    </location>
</feature>
<reference evidence="3" key="1">
    <citation type="submission" date="2018-03" db="EMBL/GenBank/DDBJ databases">
        <authorList>
            <person name="Sun L."/>
            <person name="Liu H."/>
            <person name="Chen W."/>
            <person name="Huang K."/>
            <person name="Liu W."/>
            <person name="Gao X."/>
        </authorList>
    </citation>
    <scope>NUCLEOTIDE SEQUENCE [LARGE SCALE GENOMIC DNA]</scope>
    <source>
        <strain evidence="3">SH9</strain>
    </source>
</reference>
<evidence type="ECO:0000313" key="3">
    <source>
        <dbReference type="Proteomes" id="UP000239772"/>
    </source>
</evidence>
<dbReference type="Proteomes" id="UP000239772">
    <property type="component" value="Unassembled WGS sequence"/>
</dbReference>
<name>A0A2T1HP12_9HYPH</name>
<dbReference type="AlphaFoldDB" id="A0A2T1HP12"/>
<dbReference type="RefSeq" id="WP_106338915.1">
    <property type="nucleotide sequence ID" value="NZ_PVZS01000026.1"/>
</dbReference>
<evidence type="ECO:0000313" key="2">
    <source>
        <dbReference type="EMBL" id="PSC03405.1"/>
    </source>
</evidence>